<dbReference type="GO" id="GO:0004672">
    <property type="term" value="F:protein kinase activity"/>
    <property type="evidence" value="ECO:0007669"/>
    <property type="project" value="InterPro"/>
</dbReference>
<feature type="region of interest" description="Disordered" evidence="6">
    <location>
        <begin position="664"/>
        <end position="696"/>
    </location>
</feature>
<comment type="similarity">
    <text evidence="5">Belongs to the protein kinase superfamily. Ser/Thr protein kinase family. GCN2 subfamily.</text>
</comment>
<dbReference type="InterPro" id="IPR050339">
    <property type="entry name" value="CC_SR_Kinase"/>
</dbReference>
<dbReference type="GO" id="GO:0005524">
    <property type="term" value="F:ATP binding"/>
    <property type="evidence" value="ECO:0007669"/>
    <property type="project" value="UniProtKB-KW"/>
</dbReference>
<feature type="compositionally biased region" description="Basic and acidic residues" evidence="6">
    <location>
        <begin position="502"/>
        <end position="512"/>
    </location>
</feature>
<reference evidence="8" key="1">
    <citation type="journal article" date="2014" name="Int. J. Syst. Evol. Microbiol.">
        <title>Complete genome sequence of Corynebacterium casei LMG S-19264T (=DSM 44701T), isolated from a smear-ripened cheese.</title>
        <authorList>
            <consortium name="US DOE Joint Genome Institute (JGI-PGF)"/>
            <person name="Walter F."/>
            <person name="Albersmeier A."/>
            <person name="Kalinowski J."/>
            <person name="Ruckert C."/>
        </authorList>
    </citation>
    <scope>NUCLEOTIDE SEQUENCE</scope>
    <source>
        <strain evidence="8">VKM Ac-1321</strain>
    </source>
</reference>
<protein>
    <recommendedName>
        <fullName evidence="7">Protein kinase domain-containing protein</fullName>
    </recommendedName>
</protein>
<evidence type="ECO:0000256" key="4">
    <source>
        <dbReference type="ARBA" id="ARBA00022840"/>
    </source>
</evidence>
<dbReference type="SMART" id="SM00220">
    <property type="entry name" value="S_TKc"/>
    <property type="match status" value="1"/>
</dbReference>
<dbReference type="NCBIfam" id="NF047832">
    <property type="entry name" value="caspase_w_EACC1"/>
    <property type="match status" value="1"/>
</dbReference>
<dbReference type="SUPFAM" id="SSF52129">
    <property type="entry name" value="Caspase-like"/>
    <property type="match status" value="1"/>
</dbReference>
<sequence>MGPPDASPSLSDPSASRAVLIGVSDYASLEPLPAVANNLRSLRELLTDPDLWGLPDQHCVTLLNPQSTTEVLEAIHAAAAQASDALLVYFAGHGLLDAHTADLYLSLPSTVPGQAFTAVRYDDVRRQIQASHCRRRVVILDSCYSGRALHDPMETGELALRASIEGTAVMTATTWTRNAMATSGDPYTAFTGALIDVLQHGISGGPAVLDLPTLSDRVTTHLRDLGMPRPQLRLDNDARSIAIVRNRMKPGHEATATGLVRQVAGIGFTVVGPPISDAYADILRVRDERGADGVLQIYRAGIQPAVAALRRLATVAPPSLLLPIEFGRLNDRPWELREHLPGGNLSTYLKAEPAAMALEQIARIVTQIAEGISALHQAGLVHRDLKPDNILIADVSTLSVRIADLGRSQELSALQLLPEDLPSADDWRAVGNVVARLATGTVGHSGPVELPRDVHPKVREIFAGLTDPVARSRWGAREIAEWSRSVSENDPPTTPVDPPDDGDSRPLMDHGDDDPRLINVWVQERQATPAVPLLLRQPYTFVVRVGDPVAANLAAGPRAIPRDAIPAAGLDTHWIVSSTAVALSPASTAEDAAAVTVHVANAGDSAQWMAAFTLNVPASHNSQERRLTIVPLVAGIAQIDVSISIDGDLFRQLVVDLLVEPEYLSGDNQPPPATPNEPTSGPVEGTPAPPWPDRGNAVTTQTVHGVPLRHTALQPATDWQSPNGQLDIHITHPQAWLRSDRLGLNTNAVWEPNCQAVEQQIARVRAGLDSLRHNNQEYFDGIDQDDLLAQLTAFIPPVSWTDEHGVAPLWPTVARSASLHRLAAEGYVLYELLFPRNGIVRAAIEALDPGAMLQITWFPSGSHIAHVPWALAYSQPPPQAGQPVDAAAFLGLRLRLNAVTHPMPMKSAGRALGSSDEVTRAHLLYWGRGVDDRVAIETRRHQARLACWKPLDLPSGEPAKPEVVQFLHDPSPSPVGLLYFYCRSLTGDGADPALRFGPGTAADDTVFLHELGVSELPGGPLVFANACGTSAGAPYIPNQLEHRFFTRGCRAFIGTESKVPIGLAARFGETFFHFLYETGTTTSAGEALAQARRFLWTEYGNIGGLFYSYVNDYHVYIASDGAVAALSAARPGAPRW</sequence>
<evidence type="ECO:0000256" key="6">
    <source>
        <dbReference type="SAM" id="MobiDB-lite"/>
    </source>
</evidence>
<evidence type="ECO:0000313" key="9">
    <source>
        <dbReference type="Proteomes" id="UP001143480"/>
    </source>
</evidence>
<dbReference type="Gene3D" id="1.10.510.10">
    <property type="entry name" value="Transferase(Phosphotransferase) domain 1"/>
    <property type="match status" value="1"/>
</dbReference>
<gene>
    <name evidence="8" type="ORF">GCM10017581_068860</name>
</gene>
<dbReference type="InterPro" id="IPR011009">
    <property type="entry name" value="Kinase-like_dom_sf"/>
</dbReference>
<evidence type="ECO:0000259" key="7">
    <source>
        <dbReference type="PROSITE" id="PS50011"/>
    </source>
</evidence>
<comment type="caution">
    <text evidence="8">The sequence shown here is derived from an EMBL/GenBank/DDBJ whole genome shotgun (WGS) entry which is preliminary data.</text>
</comment>
<dbReference type="AlphaFoldDB" id="A0A9W6KTB9"/>
<dbReference type="Proteomes" id="UP001143480">
    <property type="component" value="Unassembled WGS sequence"/>
</dbReference>
<dbReference type="InterPro" id="IPR024983">
    <property type="entry name" value="CHAT_dom"/>
</dbReference>
<evidence type="ECO:0000256" key="2">
    <source>
        <dbReference type="ARBA" id="ARBA00022741"/>
    </source>
</evidence>
<dbReference type="PROSITE" id="PS50011">
    <property type="entry name" value="PROTEIN_KINASE_DOM"/>
    <property type="match status" value="1"/>
</dbReference>
<dbReference type="EMBL" id="BSFP01000053">
    <property type="protein sequence ID" value="GLL05139.1"/>
    <property type="molecule type" value="Genomic_DNA"/>
</dbReference>
<dbReference type="InterPro" id="IPR008271">
    <property type="entry name" value="Ser/Thr_kinase_AS"/>
</dbReference>
<evidence type="ECO:0000313" key="8">
    <source>
        <dbReference type="EMBL" id="GLL05139.1"/>
    </source>
</evidence>
<organism evidence="8 9">
    <name type="scientific">Dactylosporangium matsuzakiense</name>
    <dbReference type="NCBI Taxonomy" id="53360"/>
    <lineage>
        <taxon>Bacteria</taxon>
        <taxon>Bacillati</taxon>
        <taxon>Actinomycetota</taxon>
        <taxon>Actinomycetes</taxon>
        <taxon>Micromonosporales</taxon>
        <taxon>Micromonosporaceae</taxon>
        <taxon>Dactylosporangium</taxon>
    </lineage>
</organism>
<dbReference type="Pfam" id="PF12770">
    <property type="entry name" value="CHAT"/>
    <property type="match status" value="1"/>
</dbReference>
<dbReference type="RefSeq" id="WP_271189812.1">
    <property type="nucleotide sequence ID" value="NZ_BSFP01000053.1"/>
</dbReference>
<proteinExistence type="inferred from homology"/>
<reference evidence="8" key="2">
    <citation type="submission" date="2023-01" db="EMBL/GenBank/DDBJ databases">
        <authorList>
            <person name="Sun Q."/>
            <person name="Evtushenko L."/>
        </authorList>
    </citation>
    <scope>NUCLEOTIDE SEQUENCE</scope>
    <source>
        <strain evidence="8">VKM Ac-1321</strain>
    </source>
</reference>
<keyword evidence="4" id="KW-0067">ATP-binding</keyword>
<evidence type="ECO:0000256" key="3">
    <source>
        <dbReference type="ARBA" id="ARBA00022777"/>
    </source>
</evidence>
<keyword evidence="3" id="KW-0418">Kinase</keyword>
<dbReference type="InterPro" id="IPR011600">
    <property type="entry name" value="Pept_C14_caspase"/>
</dbReference>
<dbReference type="Gene3D" id="3.40.50.1460">
    <property type="match status" value="1"/>
</dbReference>
<dbReference type="GO" id="GO:0005737">
    <property type="term" value="C:cytoplasm"/>
    <property type="evidence" value="ECO:0007669"/>
    <property type="project" value="TreeGrafter"/>
</dbReference>
<keyword evidence="2" id="KW-0547">Nucleotide-binding</keyword>
<feature type="domain" description="Protein kinase" evidence="7">
    <location>
        <begin position="268"/>
        <end position="576"/>
    </location>
</feature>
<dbReference type="GO" id="GO:0004197">
    <property type="term" value="F:cysteine-type endopeptidase activity"/>
    <property type="evidence" value="ECO:0007669"/>
    <property type="project" value="InterPro"/>
</dbReference>
<feature type="region of interest" description="Disordered" evidence="6">
    <location>
        <begin position="482"/>
        <end position="512"/>
    </location>
</feature>
<name>A0A9W6KTB9_9ACTN</name>
<evidence type="ECO:0000256" key="1">
    <source>
        <dbReference type="ARBA" id="ARBA00022679"/>
    </source>
</evidence>
<dbReference type="PANTHER" id="PTHR11042">
    <property type="entry name" value="EUKARYOTIC TRANSLATION INITIATION FACTOR 2-ALPHA KINASE EIF2-ALPHA KINASE -RELATED"/>
    <property type="match status" value="1"/>
</dbReference>
<accession>A0A9W6KTB9</accession>
<keyword evidence="9" id="KW-1185">Reference proteome</keyword>
<keyword evidence="1" id="KW-0808">Transferase</keyword>
<dbReference type="PROSITE" id="PS00108">
    <property type="entry name" value="PROTEIN_KINASE_ST"/>
    <property type="match status" value="1"/>
</dbReference>
<dbReference type="InterPro" id="IPR029030">
    <property type="entry name" value="Caspase-like_dom_sf"/>
</dbReference>
<dbReference type="SUPFAM" id="SSF56112">
    <property type="entry name" value="Protein kinase-like (PK-like)"/>
    <property type="match status" value="1"/>
</dbReference>
<dbReference type="Pfam" id="PF00069">
    <property type="entry name" value="Pkinase"/>
    <property type="match status" value="1"/>
</dbReference>
<dbReference type="InterPro" id="IPR000719">
    <property type="entry name" value="Prot_kinase_dom"/>
</dbReference>
<evidence type="ECO:0000256" key="5">
    <source>
        <dbReference type="ARBA" id="ARBA00037982"/>
    </source>
</evidence>
<dbReference type="GO" id="GO:0006508">
    <property type="term" value="P:proteolysis"/>
    <property type="evidence" value="ECO:0007669"/>
    <property type="project" value="InterPro"/>
</dbReference>
<dbReference type="Pfam" id="PF00656">
    <property type="entry name" value="Peptidase_C14"/>
    <property type="match status" value="1"/>
</dbReference>